<organism evidence="7 8">
    <name type="scientific">Lithospermum erythrorhizon</name>
    <name type="common">Purple gromwell</name>
    <name type="synonym">Lithospermum officinale var. erythrorhizon</name>
    <dbReference type="NCBI Taxonomy" id="34254"/>
    <lineage>
        <taxon>Eukaryota</taxon>
        <taxon>Viridiplantae</taxon>
        <taxon>Streptophyta</taxon>
        <taxon>Embryophyta</taxon>
        <taxon>Tracheophyta</taxon>
        <taxon>Spermatophyta</taxon>
        <taxon>Magnoliopsida</taxon>
        <taxon>eudicotyledons</taxon>
        <taxon>Gunneridae</taxon>
        <taxon>Pentapetalae</taxon>
        <taxon>asterids</taxon>
        <taxon>lamiids</taxon>
        <taxon>Boraginales</taxon>
        <taxon>Boraginaceae</taxon>
        <taxon>Boraginoideae</taxon>
        <taxon>Lithospermeae</taxon>
        <taxon>Lithospermum</taxon>
    </lineage>
</organism>
<proteinExistence type="inferred from homology"/>
<sequence length="162" mass="18770">MLSKQYAVLVRTLTILLVVLNNNNVVIKAQSSAREINNDGEEPLFSFRKTHVTINNHLGDNITVNIHCQSKDDDIGSQDVGDGGYYEISFRPSLWKNTLFYCDMSWNDVHGHFDIYDQPRDEDRCRTCFWDVRKDGLHGTNCEGGAEQIWFRWDDQYKPPPL</sequence>
<dbReference type="InterPro" id="IPR010264">
    <property type="entry name" value="Self-incomp_S1"/>
</dbReference>
<keyword evidence="4 6" id="KW-0964">Secreted</keyword>
<keyword evidence="8" id="KW-1185">Reference proteome</keyword>
<evidence type="ECO:0000256" key="5">
    <source>
        <dbReference type="ARBA" id="ARBA00022729"/>
    </source>
</evidence>
<evidence type="ECO:0000256" key="1">
    <source>
        <dbReference type="ARBA" id="ARBA00004613"/>
    </source>
</evidence>
<feature type="signal peptide" evidence="6">
    <location>
        <begin position="1"/>
        <end position="29"/>
    </location>
</feature>
<comment type="caution">
    <text evidence="7">The sequence shown here is derived from an EMBL/GenBank/DDBJ whole genome shotgun (WGS) entry which is preliminary data.</text>
</comment>
<dbReference type="EMBL" id="BAABME010036326">
    <property type="protein sequence ID" value="GAA0161355.1"/>
    <property type="molecule type" value="Genomic_DNA"/>
</dbReference>
<dbReference type="GO" id="GO:0005576">
    <property type="term" value="C:extracellular region"/>
    <property type="evidence" value="ECO:0007669"/>
    <property type="project" value="UniProtKB-SubCell"/>
</dbReference>
<protein>
    <recommendedName>
        <fullName evidence="6">S-protein homolog</fullName>
    </recommendedName>
</protein>
<reference evidence="7 8" key="1">
    <citation type="submission" date="2024-01" db="EMBL/GenBank/DDBJ databases">
        <title>The complete chloroplast genome sequence of Lithospermum erythrorhizon: insights into the phylogenetic relationship among Boraginaceae species and the maternal lineages of purple gromwells.</title>
        <authorList>
            <person name="Okada T."/>
            <person name="Watanabe K."/>
        </authorList>
    </citation>
    <scope>NUCLEOTIDE SEQUENCE [LARGE SCALE GENOMIC DNA]</scope>
</reference>
<dbReference type="Proteomes" id="UP001454036">
    <property type="component" value="Unassembled WGS sequence"/>
</dbReference>
<name>A0AAV3QCZ2_LITER</name>
<evidence type="ECO:0000313" key="8">
    <source>
        <dbReference type="Proteomes" id="UP001454036"/>
    </source>
</evidence>
<evidence type="ECO:0000256" key="4">
    <source>
        <dbReference type="ARBA" id="ARBA00022525"/>
    </source>
</evidence>
<comment type="similarity">
    <text evidence="2 6">Belongs to the plant self-incompatibility (S1) protein family.</text>
</comment>
<accession>A0AAV3QCZ2</accession>
<dbReference type="PANTHER" id="PTHR31232">
    <property type="match status" value="1"/>
</dbReference>
<keyword evidence="5 6" id="KW-0732">Signal</keyword>
<dbReference type="AlphaFoldDB" id="A0AAV3QCZ2"/>
<gene>
    <name evidence="7" type="ORF">LIER_43566</name>
</gene>
<dbReference type="PANTHER" id="PTHR31232:SF18">
    <property type="entry name" value="S-PROTEIN HOMOLOG"/>
    <property type="match status" value="1"/>
</dbReference>
<evidence type="ECO:0000256" key="6">
    <source>
        <dbReference type="RuleBase" id="RU367044"/>
    </source>
</evidence>
<keyword evidence="3 6" id="KW-0713">Self-incompatibility</keyword>
<dbReference type="Pfam" id="PF05938">
    <property type="entry name" value="Self-incomp_S1"/>
    <property type="match status" value="1"/>
</dbReference>
<feature type="chain" id="PRO_5043107301" description="S-protein homolog" evidence="6">
    <location>
        <begin position="30"/>
        <end position="162"/>
    </location>
</feature>
<comment type="subcellular location">
    <subcellularLocation>
        <location evidence="1 6">Secreted</location>
    </subcellularLocation>
</comment>
<dbReference type="GO" id="GO:0060320">
    <property type="term" value="P:rejection of self pollen"/>
    <property type="evidence" value="ECO:0007669"/>
    <property type="project" value="UniProtKB-KW"/>
</dbReference>
<evidence type="ECO:0000256" key="3">
    <source>
        <dbReference type="ARBA" id="ARBA00022471"/>
    </source>
</evidence>
<evidence type="ECO:0000313" key="7">
    <source>
        <dbReference type="EMBL" id="GAA0161355.1"/>
    </source>
</evidence>
<evidence type="ECO:0000256" key="2">
    <source>
        <dbReference type="ARBA" id="ARBA00005581"/>
    </source>
</evidence>